<dbReference type="Gene3D" id="1.20.1250.20">
    <property type="entry name" value="MFS general substrate transporter like domains"/>
    <property type="match status" value="2"/>
</dbReference>
<sequence>MQDKKIVLITGANTGIGFQTVRALLRSEQKYHILLGGRSFEKAKRASEEALAENTSGSSVEPFVVDVESDESIAKAYEEIAGKYPRVDCLLNNAGASFDAYIQKDTMTMRQAWNKSWDVNVTGAQIMTSTFLPLLFKSSEPRLIFVTSALSSLEGATDLSNPGNAIPPPGLPKVQNFAGYRCAKTGLNMMMLNWARMLKADGVKVWSVSPGLLATGLGGDTEVLKKIGAGNPEIGGERLRGVIEGKRDADSGRVILPSKRAVRVGRPCGEVGDAEQVRGHNSIATTRSNKEVAARNILRSATLLKVTSTSTLPAMTAATSIMQEKRLEDDHSPAGLTNGTSPPTRDGPAQPLARDIPATAPPAGPSPPPNGGLTAWLHVLGSFMLYFNTWGIMNAFGVYQNYYESGELFQTTSSNISWVGSIEAFLLLAMGIIAGPIYDRGYMRSILIFGTFMVVFGHMMLSLCHEYWQVVLAQGFLVGIGTGFLFVPCVAIVPQYFSTKLGMALGIAVSGSALGGIIYPVVLFRLINDIGFAWAVRVMGFIALGTLMISISVLRMRVKPPKVRKAVDVTAFTDLYYVAFVFVTLVAYMGLFVIFFYLPYYAEAERITDRELATYLVPVFNAASLFGRTLPNIAADKFGPMNLLAPASMMSGILMLCMIAVHSKGAIIVVALLSGFMSGALIGLPPLCFIALTKDKSTLGTRIGQGYALAGLGILASGPSAGAILGVSGNLDWTGLWTFGDKRLNGRRINIPDPDLCERILSRGIPYFLRTSRFGDPDGAGHNGRLTFLRVFFDLGSAHDDDSLVDERFQCVRYSRSKHLQDAPSCNRFRIRDFKGPRSIPQLNKMPGKDLEAPNTIPLVDISAFIDKNATEQAKEDVVKAVSDACHTYGFFYLVGHGIPEADRQQTLDCARLFAKLPLEEKMDISVSKCMGQSFRGYEPPALQLHQKGLLPDTKEAFIFGREVSADHPDAGRFSTGPNQWPPSLPDEAFRLPLLKYQVKMVNLVSTILKILARGLPQEWNCPPDVFDAATVDPSIPMRLLHYAPQSEQNKDQFGAQLSSHLFTAVGDHTDFGNVSVLLQEEGTVGLEVWYPPTETWIPVPVVPGSYVINMGDMMQKWTAGYYRSARHRVVNHNKKPRFSAPFFLNGNIDLKCKALDGSGVETVIGEHIRQRLFETIGGEAGKKLGKVQAK</sequence>
<dbReference type="InterPro" id="IPR002347">
    <property type="entry name" value="SDR_fam"/>
</dbReference>
<dbReference type="Gene3D" id="2.60.120.330">
    <property type="entry name" value="B-lactam Antibiotic, Isopenicillin N Synthase, Chain"/>
    <property type="match status" value="1"/>
</dbReference>
<keyword evidence="7" id="KW-1185">Reference proteome</keyword>
<dbReference type="SUPFAM" id="SSF51735">
    <property type="entry name" value="NAD(P)-binding Rossmann-fold domains"/>
    <property type="match status" value="1"/>
</dbReference>
<evidence type="ECO:0000259" key="5">
    <source>
        <dbReference type="PROSITE" id="PS51471"/>
    </source>
</evidence>
<dbReference type="InterPro" id="IPR036259">
    <property type="entry name" value="MFS_trans_sf"/>
</dbReference>
<dbReference type="PANTHER" id="PTHR11360">
    <property type="entry name" value="MONOCARBOXYLATE TRANSPORTER"/>
    <property type="match status" value="1"/>
</dbReference>
<dbReference type="AlphaFoldDB" id="A0A364N3N9"/>
<dbReference type="Gene3D" id="3.40.50.720">
    <property type="entry name" value="NAD(P)-binding Rossmann-like Domain"/>
    <property type="match status" value="1"/>
</dbReference>
<feature type="transmembrane region" description="Helical" evidence="4">
    <location>
        <begin position="505"/>
        <end position="526"/>
    </location>
</feature>
<dbReference type="InterPro" id="IPR027443">
    <property type="entry name" value="IPNS-like_sf"/>
</dbReference>
<feature type="transmembrane region" description="Helical" evidence="4">
    <location>
        <begin position="575"/>
        <end position="600"/>
    </location>
</feature>
<comment type="caution">
    <text evidence="6">The sequence shown here is derived from an EMBL/GenBank/DDBJ whole genome shotgun (WGS) entry which is preliminary data.</text>
</comment>
<feature type="transmembrane region" description="Helical" evidence="4">
    <location>
        <begin position="667"/>
        <end position="692"/>
    </location>
</feature>
<dbReference type="Pfam" id="PF07690">
    <property type="entry name" value="MFS_1"/>
    <property type="match status" value="1"/>
</dbReference>
<feature type="transmembrane region" description="Helical" evidence="4">
    <location>
        <begin position="416"/>
        <end position="438"/>
    </location>
</feature>
<keyword evidence="4" id="KW-0812">Transmembrane</keyword>
<dbReference type="Proteomes" id="UP000249619">
    <property type="component" value="Unassembled WGS sequence"/>
</dbReference>
<dbReference type="CDD" id="cd17352">
    <property type="entry name" value="MFS_MCT_SLC16"/>
    <property type="match status" value="1"/>
</dbReference>
<feature type="transmembrane region" description="Helical" evidence="4">
    <location>
        <begin position="445"/>
        <end position="461"/>
    </location>
</feature>
<protein>
    <submittedName>
        <fullName evidence="6">MFS monocarboxylate transporter</fullName>
    </submittedName>
</protein>
<dbReference type="InterPro" id="IPR011701">
    <property type="entry name" value="MFS"/>
</dbReference>
<feature type="region of interest" description="Disordered" evidence="3">
    <location>
        <begin position="330"/>
        <end position="368"/>
    </location>
</feature>
<dbReference type="InterPro" id="IPR050327">
    <property type="entry name" value="Proton-linked_MCT"/>
</dbReference>
<dbReference type="GO" id="GO:0022857">
    <property type="term" value="F:transmembrane transporter activity"/>
    <property type="evidence" value="ECO:0007669"/>
    <property type="project" value="InterPro"/>
</dbReference>
<dbReference type="Pfam" id="PF14226">
    <property type="entry name" value="DIOX_N"/>
    <property type="match status" value="1"/>
</dbReference>
<evidence type="ECO:0000256" key="1">
    <source>
        <dbReference type="ARBA" id="ARBA00004141"/>
    </source>
</evidence>
<evidence type="ECO:0000256" key="2">
    <source>
        <dbReference type="ARBA" id="ARBA00006727"/>
    </source>
</evidence>
<feature type="transmembrane region" description="Helical" evidence="4">
    <location>
        <begin position="532"/>
        <end position="554"/>
    </location>
</feature>
<dbReference type="GO" id="GO:0016020">
    <property type="term" value="C:membrane"/>
    <property type="evidence" value="ECO:0007669"/>
    <property type="project" value="UniProtKB-SubCell"/>
</dbReference>
<feature type="transmembrane region" description="Helical" evidence="4">
    <location>
        <begin position="375"/>
        <end position="396"/>
    </location>
</feature>
<dbReference type="Pfam" id="PF03171">
    <property type="entry name" value="2OG-FeII_Oxy"/>
    <property type="match status" value="1"/>
</dbReference>
<dbReference type="EMBL" id="QGDH01000066">
    <property type="protein sequence ID" value="RAR10325.1"/>
    <property type="molecule type" value="Genomic_DNA"/>
</dbReference>
<comment type="similarity">
    <text evidence="2">Belongs to the major facilitator superfamily. Monocarboxylate porter (TC 2.A.1.13) family.</text>
</comment>
<dbReference type="InterPro" id="IPR026992">
    <property type="entry name" value="DIOX_N"/>
</dbReference>
<feature type="transmembrane region" description="Helical" evidence="4">
    <location>
        <begin position="643"/>
        <end position="661"/>
    </location>
</feature>
<dbReference type="Pfam" id="PF00106">
    <property type="entry name" value="adh_short"/>
    <property type="match status" value="1"/>
</dbReference>
<feature type="domain" description="Fe2OG dioxygenase" evidence="5">
    <location>
        <begin position="1034"/>
        <end position="1147"/>
    </location>
</feature>
<keyword evidence="4" id="KW-0472">Membrane</keyword>
<dbReference type="FunFam" id="3.40.50.720:FF:000922">
    <property type="entry name" value="Uncharacterized protein"/>
    <property type="match status" value="1"/>
</dbReference>
<dbReference type="SUPFAM" id="SSF103473">
    <property type="entry name" value="MFS general substrate transporter"/>
    <property type="match status" value="1"/>
</dbReference>
<dbReference type="PRINTS" id="PR00081">
    <property type="entry name" value="GDHRDH"/>
</dbReference>
<dbReference type="PROSITE" id="PS51471">
    <property type="entry name" value="FE2OG_OXY"/>
    <property type="match status" value="1"/>
</dbReference>
<feature type="transmembrane region" description="Helical" evidence="4">
    <location>
        <begin position="612"/>
        <end position="631"/>
    </location>
</feature>
<dbReference type="GO" id="GO:0044283">
    <property type="term" value="P:small molecule biosynthetic process"/>
    <property type="evidence" value="ECO:0007669"/>
    <property type="project" value="UniProtKB-ARBA"/>
</dbReference>
<proteinExistence type="inferred from homology"/>
<dbReference type="InterPro" id="IPR036291">
    <property type="entry name" value="NAD(P)-bd_dom_sf"/>
</dbReference>
<dbReference type="InterPro" id="IPR005123">
    <property type="entry name" value="Oxoglu/Fe-dep_dioxygenase_dom"/>
</dbReference>
<evidence type="ECO:0000256" key="4">
    <source>
        <dbReference type="SAM" id="Phobius"/>
    </source>
</evidence>
<evidence type="ECO:0000313" key="6">
    <source>
        <dbReference type="EMBL" id="RAR10325.1"/>
    </source>
</evidence>
<feature type="transmembrane region" description="Helical" evidence="4">
    <location>
        <begin position="467"/>
        <end position="493"/>
    </location>
</feature>
<dbReference type="PANTHER" id="PTHR11360:SF234">
    <property type="entry name" value="MFS-TYPE TRANSPORTER DBAD-RELATED"/>
    <property type="match status" value="1"/>
</dbReference>
<organism evidence="6 7">
    <name type="scientific">Stemphylium lycopersici</name>
    <name type="common">Tomato gray leaf spot disease fungus</name>
    <name type="synonym">Thyrospora lycopersici</name>
    <dbReference type="NCBI Taxonomy" id="183478"/>
    <lineage>
        <taxon>Eukaryota</taxon>
        <taxon>Fungi</taxon>
        <taxon>Dikarya</taxon>
        <taxon>Ascomycota</taxon>
        <taxon>Pezizomycotina</taxon>
        <taxon>Dothideomycetes</taxon>
        <taxon>Pleosporomycetidae</taxon>
        <taxon>Pleosporales</taxon>
        <taxon>Pleosporineae</taxon>
        <taxon>Pleosporaceae</taxon>
        <taxon>Stemphylium</taxon>
    </lineage>
</organism>
<gene>
    <name evidence="6" type="ORF">DDE83_005096</name>
</gene>
<evidence type="ECO:0000313" key="7">
    <source>
        <dbReference type="Proteomes" id="UP000249619"/>
    </source>
</evidence>
<reference evidence="7" key="1">
    <citation type="submission" date="2018-05" db="EMBL/GenBank/DDBJ databases">
        <title>Draft genome sequence of Stemphylium lycopersici strain CIDEFI 213.</title>
        <authorList>
            <person name="Medina R."/>
            <person name="Franco M.E.E."/>
            <person name="Lucentini C.G."/>
            <person name="Saparrat M.C.N."/>
            <person name="Balatti P.A."/>
        </authorList>
    </citation>
    <scope>NUCLEOTIDE SEQUENCE [LARGE SCALE GENOMIC DNA]</scope>
    <source>
        <strain evidence="7">CIDEFI 213</strain>
    </source>
</reference>
<name>A0A364N3N9_STELY</name>
<keyword evidence="4" id="KW-1133">Transmembrane helix</keyword>
<accession>A0A364N3N9</accession>
<dbReference type="SUPFAM" id="SSF51197">
    <property type="entry name" value="Clavaminate synthase-like"/>
    <property type="match status" value="1"/>
</dbReference>
<feature type="compositionally biased region" description="Pro residues" evidence="3">
    <location>
        <begin position="359"/>
        <end position="368"/>
    </location>
</feature>
<dbReference type="InterPro" id="IPR044861">
    <property type="entry name" value="IPNS-like_FE2OG_OXY"/>
</dbReference>
<comment type="subcellular location">
    <subcellularLocation>
        <location evidence="1">Membrane</location>
        <topology evidence="1">Multi-pass membrane protein</topology>
    </subcellularLocation>
</comment>
<evidence type="ECO:0000256" key="3">
    <source>
        <dbReference type="SAM" id="MobiDB-lite"/>
    </source>
</evidence>